<name>A0A392U8S5_9FABA</name>
<dbReference type="Proteomes" id="UP000265520">
    <property type="component" value="Unassembled WGS sequence"/>
</dbReference>
<protein>
    <submittedName>
        <fullName evidence="1">Uncharacterized protein</fullName>
    </submittedName>
</protein>
<comment type="caution">
    <text evidence="1">The sequence shown here is derived from an EMBL/GenBank/DDBJ whole genome shotgun (WGS) entry which is preliminary data.</text>
</comment>
<organism evidence="1 2">
    <name type="scientific">Trifolium medium</name>
    <dbReference type="NCBI Taxonomy" id="97028"/>
    <lineage>
        <taxon>Eukaryota</taxon>
        <taxon>Viridiplantae</taxon>
        <taxon>Streptophyta</taxon>
        <taxon>Embryophyta</taxon>
        <taxon>Tracheophyta</taxon>
        <taxon>Spermatophyta</taxon>
        <taxon>Magnoliopsida</taxon>
        <taxon>eudicotyledons</taxon>
        <taxon>Gunneridae</taxon>
        <taxon>Pentapetalae</taxon>
        <taxon>rosids</taxon>
        <taxon>fabids</taxon>
        <taxon>Fabales</taxon>
        <taxon>Fabaceae</taxon>
        <taxon>Papilionoideae</taxon>
        <taxon>50 kb inversion clade</taxon>
        <taxon>NPAAA clade</taxon>
        <taxon>Hologalegina</taxon>
        <taxon>IRL clade</taxon>
        <taxon>Trifolieae</taxon>
        <taxon>Trifolium</taxon>
    </lineage>
</organism>
<evidence type="ECO:0000313" key="1">
    <source>
        <dbReference type="EMBL" id="MCI69782.1"/>
    </source>
</evidence>
<accession>A0A392U8S5</accession>
<reference evidence="1 2" key="1">
    <citation type="journal article" date="2018" name="Front. Plant Sci.">
        <title>Red Clover (Trifolium pratense) and Zigzag Clover (T. medium) - A Picture of Genomic Similarities and Differences.</title>
        <authorList>
            <person name="Dluhosova J."/>
            <person name="Istvanek J."/>
            <person name="Nedelnik J."/>
            <person name="Repkova J."/>
        </authorList>
    </citation>
    <scope>NUCLEOTIDE SEQUENCE [LARGE SCALE GENOMIC DNA]</scope>
    <source>
        <strain evidence="2">cv. 10/8</strain>
        <tissue evidence="1">Leaf</tissue>
    </source>
</reference>
<dbReference type="AlphaFoldDB" id="A0A392U8S5"/>
<feature type="non-terminal residue" evidence="1">
    <location>
        <position position="1"/>
    </location>
</feature>
<evidence type="ECO:0000313" key="2">
    <source>
        <dbReference type="Proteomes" id="UP000265520"/>
    </source>
</evidence>
<dbReference type="EMBL" id="LXQA010762931">
    <property type="protein sequence ID" value="MCI69782.1"/>
    <property type="molecule type" value="Genomic_DNA"/>
</dbReference>
<keyword evidence="2" id="KW-1185">Reference proteome</keyword>
<sequence length="40" mass="4356">PLLLLGQNDREEYPEVAAHGLVLVVVKVEVTAKATVWAKV</sequence>
<proteinExistence type="predicted"/>